<gene>
    <name evidence="5" type="ORF">AJ78_07701</name>
</gene>
<dbReference type="PANTHER" id="PTHR43283:SF17">
    <property type="entry name" value="(LOVD), PUTATIVE (AFU_ORTHOLOGUE AFUA_5G00920)-RELATED"/>
    <property type="match status" value="1"/>
</dbReference>
<dbReference type="EMBL" id="LGRN01000530">
    <property type="protein sequence ID" value="OJD11556.1"/>
    <property type="molecule type" value="Genomic_DNA"/>
</dbReference>
<feature type="region of interest" description="Disordered" evidence="3">
    <location>
        <begin position="222"/>
        <end position="246"/>
    </location>
</feature>
<dbReference type="InterPro" id="IPR001466">
    <property type="entry name" value="Beta-lactam-related"/>
</dbReference>
<dbReference type="AlphaFoldDB" id="A0A1J9Q6K1"/>
<dbReference type="VEuPathDB" id="FungiDB:AJ78_07701"/>
<organism evidence="5 6">
    <name type="scientific">Emergomyces pasteurianus Ep9510</name>
    <dbReference type="NCBI Taxonomy" id="1447872"/>
    <lineage>
        <taxon>Eukaryota</taxon>
        <taxon>Fungi</taxon>
        <taxon>Dikarya</taxon>
        <taxon>Ascomycota</taxon>
        <taxon>Pezizomycotina</taxon>
        <taxon>Eurotiomycetes</taxon>
        <taxon>Eurotiomycetidae</taxon>
        <taxon>Onygenales</taxon>
        <taxon>Ajellomycetaceae</taxon>
        <taxon>Emergomyces</taxon>
    </lineage>
</organism>
<dbReference type="Gene3D" id="3.40.710.10">
    <property type="entry name" value="DD-peptidase/beta-lactamase superfamily"/>
    <property type="match status" value="1"/>
</dbReference>
<dbReference type="InterPro" id="IPR050789">
    <property type="entry name" value="Diverse_Enzym_Activities"/>
</dbReference>
<proteinExistence type="inferred from homology"/>
<evidence type="ECO:0000313" key="6">
    <source>
        <dbReference type="Proteomes" id="UP000182235"/>
    </source>
</evidence>
<accession>A0A1J9Q6K1</accession>
<dbReference type="STRING" id="1447872.A0A1J9Q6K1"/>
<evidence type="ECO:0000256" key="3">
    <source>
        <dbReference type="SAM" id="MobiDB-lite"/>
    </source>
</evidence>
<evidence type="ECO:0000313" key="5">
    <source>
        <dbReference type="EMBL" id="OJD11556.1"/>
    </source>
</evidence>
<protein>
    <recommendedName>
        <fullName evidence="4">Beta-lactamase-related domain-containing protein</fullName>
    </recommendedName>
</protein>
<dbReference type="GO" id="GO:0016787">
    <property type="term" value="F:hydrolase activity"/>
    <property type="evidence" value="ECO:0007669"/>
    <property type="project" value="UniProtKB-KW"/>
</dbReference>
<comment type="caution">
    <text evidence="5">The sequence shown here is derived from an EMBL/GenBank/DDBJ whole genome shotgun (WGS) entry which is preliminary data.</text>
</comment>
<comment type="similarity">
    <text evidence="1">Belongs to the class-A beta-lactamase family.</text>
</comment>
<dbReference type="OrthoDB" id="428260at2759"/>
<keyword evidence="2" id="KW-0378">Hydrolase</keyword>
<dbReference type="Pfam" id="PF00144">
    <property type="entry name" value="Beta-lactamase"/>
    <property type="match status" value="1"/>
</dbReference>
<keyword evidence="6" id="KW-1185">Reference proteome</keyword>
<dbReference type="PANTHER" id="PTHR43283">
    <property type="entry name" value="BETA-LACTAMASE-RELATED"/>
    <property type="match status" value="1"/>
</dbReference>
<sequence length="396" mass="43617">MEAFNKIAESLTADGPDRVLPGVAMIAANSNGDTLYSKSFGFTAAGPVDADTPMWVASCSKLIISIALMQCVDKGLIDLEESVDRVLPELSDPDVLDGFDEETGEPIIRKANKKITFVHLLTHTAGLAYDNWNPTLLKWRKVTKTDPVTTVVKIEHLVYPLLFDPGEGWVYGAGLDWVGKAIERVNGGIELEEYLKKNIFEPLGMQHTTLRPSQDNHILENKAEPTSRTPTGELVATPAESQPPIKPADEYGGHGVWSTPSEYMTFLISVLKNDGKLLSPATLSKIFEPRLSDNSHLIRFMHSSGSEMAMTNAIPGNETWNHSLAGVLTTEDMPNRRLKGSINWHGLHNSYWWIDPKRGTCGLSATQLAGYVDPHSLSLFSKFEAMIFQEFGPQPA</sequence>
<dbReference type="SUPFAM" id="SSF56601">
    <property type="entry name" value="beta-lactamase/transpeptidase-like"/>
    <property type="match status" value="1"/>
</dbReference>
<evidence type="ECO:0000256" key="2">
    <source>
        <dbReference type="ARBA" id="ARBA00022801"/>
    </source>
</evidence>
<dbReference type="InterPro" id="IPR012338">
    <property type="entry name" value="Beta-lactam/transpept-like"/>
</dbReference>
<feature type="domain" description="Beta-lactamase-related" evidence="4">
    <location>
        <begin position="17"/>
        <end position="362"/>
    </location>
</feature>
<evidence type="ECO:0000259" key="4">
    <source>
        <dbReference type="Pfam" id="PF00144"/>
    </source>
</evidence>
<name>A0A1J9Q6K1_9EURO</name>
<reference evidence="5 6" key="1">
    <citation type="submission" date="2015-07" db="EMBL/GenBank/DDBJ databases">
        <title>Emmonsia species relationships and genome sequence.</title>
        <authorList>
            <consortium name="The Broad Institute Genomics Platform"/>
            <person name="Cuomo C.A."/>
            <person name="Munoz J.F."/>
            <person name="Imamovic A."/>
            <person name="Priest M.E."/>
            <person name="Young S."/>
            <person name="Clay O.K."/>
            <person name="McEwen J.G."/>
        </authorList>
    </citation>
    <scope>NUCLEOTIDE SEQUENCE [LARGE SCALE GENOMIC DNA]</scope>
    <source>
        <strain evidence="5 6">UAMH 9510</strain>
    </source>
</reference>
<dbReference type="Proteomes" id="UP000182235">
    <property type="component" value="Unassembled WGS sequence"/>
</dbReference>
<evidence type="ECO:0000256" key="1">
    <source>
        <dbReference type="ARBA" id="ARBA00009009"/>
    </source>
</evidence>